<evidence type="ECO:0000313" key="1">
    <source>
        <dbReference type="EMBL" id="KAG8198015.1"/>
    </source>
</evidence>
<proteinExistence type="predicted"/>
<sequence>MTVVGMKAENFKNFPAGQSQLKLKSKTRPYLHDIAEVQFQRGSRNLFYKSNHSDCQLKEFDFLKKNFQPETSLSALPIRPGPRGIPQRKNDDIVQKLCPLMPQTRKIFWESFTVNDDLKDLMDD</sequence>
<accession>A0AAV6VMT4</accession>
<dbReference type="EMBL" id="JAFNEN010000045">
    <property type="protein sequence ID" value="KAG8198015.1"/>
    <property type="molecule type" value="Genomic_DNA"/>
</dbReference>
<gene>
    <name evidence="1" type="ORF">JTE90_001855</name>
</gene>
<keyword evidence="2" id="KW-1185">Reference proteome</keyword>
<dbReference type="Proteomes" id="UP000827092">
    <property type="component" value="Unassembled WGS sequence"/>
</dbReference>
<protein>
    <submittedName>
        <fullName evidence="1">Uncharacterized protein</fullName>
    </submittedName>
</protein>
<organism evidence="1 2">
    <name type="scientific">Oedothorax gibbosus</name>
    <dbReference type="NCBI Taxonomy" id="931172"/>
    <lineage>
        <taxon>Eukaryota</taxon>
        <taxon>Metazoa</taxon>
        <taxon>Ecdysozoa</taxon>
        <taxon>Arthropoda</taxon>
        <taxon>Chelicerata</taxon>
        <taxon>Arachnida</taxon>
        <taxon>Araneae</taxon>
        <taxon>Araneomorphae</taxon>
        <taxon>Entelegynae</taxon>
        <taxon>Araneoidea</taxon>
        <taxon>Linyphiidae</taxon>
        <taxon>Erigoninae</taxon>
        <taxon>Oedothorax</taxon>
    </lineage>
</organism>
<evidence type="ECO:0000313" key="2">
    <source>
        <dbReference type="Proteomes" id="UP000827092"/>
    </source>
</evidence>
<reference evidence="1 2" key="1">
    <citation type="journal article" date="2022" name="Nat. Ecol. Evol.">
        <title>A masculinizing supergene underlies an exaggerated male reproductive morph in a spider.</title>
        <authorList>
            <person name="Hendrickx F."/>
            <person name="De Corte Z."/>
            <person name="Sonet G."/>
            <person name="Van Belleghem S.M."/>
            <person name="Kostlbacher S."/>
            <person name="Vangestel C."/>
        </authorList>
    </citation>
    <scope>NUCLEOTIDE SEQUENCE [LARGE SCALE GENOMIC DNA]</scope>
    <source>
        <strain evidence="1">W744_W776</strain>
    </source>
</reference>
<dbReference type="AlphaFoldDB" id="A0AAV6VMT4"/>
<name>A0AAV6VMT4_9ARAC</name>
<comment type="caution">
    <text evidence="1">The sequence shown here is derived from an EMBL/GenBank/DDBJ whole genome shotgun (WGS) entry which is preliminary data.</text>
</comment>